<evidence type="ECO:0000256" key="1">
    <source>
        <dbReference type="ARBA" id="ARBA00004651"/>
    </source>
</evidence>
<feature type="transmembrane region" description="Helical" evidence="17">
    <location>
        <begin position="92"/>
        <end position="109"/>
    </location>
</feature>
<dbReference type="GO" id="GO:0008360">
    <property type="term" value="P:regulation of cell shape"/>
    <property type="evidence" value="ECO:0007669"/>
    <property type="project" value="UniProtKB-KW"/>
</dbReference>
<evidence type="ECO:0000256" key="7">
    <source>
        <dbReference type="ARBA" id="ARBA00022801"/>
    </source>
</evidence>
<proteinExistence type="inferred from homology"/>
<keyword evidence="6 17" id="KW-0812">Transmembrane</keyword>
<keyword evidence="7 17" id="KW-0378">Hydrolase</keyword>
<dbReference type="GO" id="GO:0009252">
    <property type="term" value="P:peptidoglycan biosynthetic process"/>
    <property type="evidence" value="ECO:0007669"/>
    <property type="project" value="UniProtKB-KW"/>
</dbReference>
<comment type="catalytic activity">
    <reaction evidence="16 17">
        <text>di-trans,octa-cis-undecaprenyl diphosphate + H2O = di-trans,octa-cis-undecaprenyl phosphate + phosphate + H(+)</text>
        <dbReference type="Rhea" id="RHEA:28094"/>
        <dbReference type="ChEBI" id="CHEBI:15377"/>
        <dbReference type="ChEBI" id="CHEBI:15378"/>
        <dbReference type="ChEBI" id="CHEBI:43474"/>
        <dbReference type="ChEBI" id="CHEBI:58405"/>
        <dbReference type="ChEBI" id="CHEBI:60392"/>
        <dbReference type="EC" id="3.6.1.27"/>
    </reaction>
</comment>
<dbReference type="GO" id="GO:0046677">
    <property type="term" value="P:response to antibiotic"/>
    <property type="evidence" value="ECO:0007669"/>
    <property type="project" value="UniProtKB-UniRule"/>
</dbReference>
<reference evidence="18 19" key="1">
    <citation type="submission" date="2020-08" db="EMBL/GenBank/DDBJ databases">
        <title>Genomic Encyclopedia of Type Strains, Phase IV (KMG-IV): sequencing the most valuable type-strain genomes for metagenomic binning, comparative biology and taxonomic classification.</title>
        <authorList>
            <person name="Goeker M."/>
        </authorList>
    </citation>
    <scope>NUCLEOTIDE SEQUENCE [LARGE SCALE GENOMIC DNA]</scope>
    <source>
        <strain evidence="18 19">YIM 65646</strain>
    </source>
</reference>
<gene>
    <name evidence="17" type="primary">uppP</name>
    <name evidence="18" type="ORF">HNR73_003607</name>
</gene>
<evidence type="ECO:0000256" key="12">
    <source>
        <dbReference type="ARBA" id="ARBA00023251"/>
    </source>
</evidence>
<evidence type="ECO:0000313" key="18">
    <source>
        <dbReference type="EMBL" id="MBB6035743.1"/>
    </source>
</evidence>
<evidence type="ECO:0000256" key="3">
    <source>
        <dbReference type="ARBA" id="ARBA00012374"/>
    </source>
</evidence>
<feature type="transmembrane region" description="Helical" evidence="17">
    <location>
        <begin position="190"/>
        <end position="209"/>
    </location>
</feature>
<dbReference type="InterPro" id="IPR003824">
    <property type="entry name" value="UppP"/>
</dbReference>
<evidence type="ECO:0000256" key="4">
    <source>
        <dbReference type="ARBA" id="ARBA00021581"/>
    </source>
</evidence>
<evidence type="ECO:0000313" key="19">
    <source>
        <dbReference type="Proteomes" id="UP000548476"/>
    </source>
</evidence>
<comment type="subcellular location">
    <subcellularLocation>
        <location evidence="1 17">Cell membrane</location>
        <topology evidence="1 17">Multi-pass membrane protein</topology>
    </subcellularLocation>
</comment>
<dbReference type="Pfam" id="PF02673">
    <property type="entry name" value="BacA"/>
    <property type="match status" value="1"/>
</dbReference>
<organism evidence="18 19">
    <name type="scientific">Phytomonospora endophytica</name>
    <dbReference type="NCBI Taxonomy" id="714109"/>
    <lineage>
        <taxon>Bacteria</taxon>
        <taxon>Bacillati</taxon>
        <taxon>Actinomycetota</taxon>
        <taxon>Actinomycetes</taxon>
        <taxon>Micromonosporales</taxon>
        <taxon>Micromonosporaceae</taxon>
        <taxon>Phytomonospora</taxon>
    </lineage>
</organism>
<dbReference type="Proteomes" id="UP000548476">
    <property type="component" value="Unassembled WGS sequence"/>
</dbReference>
<feature type="transmembrane region" description="Helical" evidence="17">
    <location>
        <begin position="121"/>
        <end position="138"/>
    </location>
</feature>
<dbReference type="HAMAP" id="MF_01006">
    <property type="entry name" value="Undec_diphosphatase"/>
    <property type="match status" value="1"/>
</dbReference>
<dbReference type="NCBIfam" id="TIGR00753">
    <property type="entry name" value="undec_PP_bacA"/>
    <property type="match status" value="1"/>
</dbReference>
<comment type="caution">
    <text evidence="18">The sequence shown here is derived from an EMBL/GenBank/DDBJ whole genome shotgun (WGS) entry which is preliminary data.</text>
</comment>
<keyword evidence="12 17" id="KW-0046">Antibiotic resistance</keyword>
<dbReference type="PANTHER" id="PTHR30622:SF3">
    <property type="entry name" value="UNDECAPRENYL-DIPHOSPHATASE"/>
    <property type="match status" value="1"/>
</dbReference>
<evidence type="ECO:0000256" key="8">
    <source>
        <dbReference type="ARBA" id="ARBA00022960"/>
    </source>
</evidence>
<evidence type="ECO:0000256" key="5">
    <source>
        <dbReference type="ARBA" id="ARBA00022475"/>
    </source>
</evidence>
<name>A0A841FLE4_9ACTN</name>
<keyword evidence="10 17" id="KW-1133">Transmembrane helix</keyword>
<evidence type="ECO:0000256" key="16">
    <source>
        <dbReference type="ARBA" id="ARBA00047594"/>
    </source>
</evidence>
<evidence type="ECO:0000256" key="14">
    <source>
        <dbReference type="ARBA" id="ARBA00032707"/>
    </source>
</evidence>
<dbReference type="PANTHER" id="PTHR30622">
    <property type="entry name" value="UNDECAPRENYL-DIPHOSPHATASE"/>
    <property type="match status" value="1"/>
</dbReference>
<evidence type="ECO:0000256" key="13">
    <source>
        <dbReference type="ARBA" id="ARBA00023316"/>
    </source>
</evidence>
<comment type="similarity">
    <text evidence="2 17">Belongs to the UppP family.</text>
</comment>
<keyword evidence="13 17" id="KW-0961">Cell wall biogenesis/degradation</keyword>
<evidence type="ECO:0000256" key="17">
    <source>
        <dbReference type="HAMAP-Rule" id="MF_01006"/>
    </source>
</evidence>
<dbReference type="GO" id="GO:0071555">
    <property type="term" value="P:cell wall organization"/>
    <property type="evidence" value="ECO:0007669"/>
    <property type="project" value="UniProtKB-KW"/>
</dbReference>
<dbReference type="EC" id="3.6.1.27" evidence="3 17"/>
<accession>A0A841FLE4</accession>
<keyword evidence="9 17" id="KW-0573">Peptidoglycan synthesis</keyword>
<keyword evidence="5 17" id="KW-1003">Cell membrane</keyword>
<evidence type="ECO:0000256" key="9">
    <source>
        <dbReference type="ARBA" id="ARBA00022984"/>
    </source>
</evidence>
<protein>
    <recommendedName>
        <fullName evidence="4 17">Undecaprenyl-diphosphatase</fullName>
        <ecNumber evidence="3 17">3.6.1.27</ecNumber>
    </recommendedName>
    <alternativeName>
        <fullName evidence="15 17">Bacitracin resistance protein</fullName>
    </alternativeName>
    <alternativeName>
        <fullName evidence="14 17">Undecaprenyl pyrophosphate phosphatase</fullName>
    </alternativeName>
</protein>
<keyword evidence="19" id="KW-1185">Reference proteome</keyword>
<evidence type="ECO:0000256" key="6">
    <source>
        <dbReference type="ARBA" id="ARBA00022692"/>
    </source>
</evidence>
<feature type="transmembrane region" description="Helical" evidence="17">
    <location>
        <begin position="255"/>
        <end position="274"/>
    </location>
</feature>
<evidence type="ECO:0000256" key="2">
    <source>
        <dbReference type="ARBA" id="ARBA00010621"/>
    </source>
</evidence>
<dbReference type="GO" id="GO:0005886">
    <property type="term" value="C:plasma membrane"/>
    <property type="evidence" value="ECO:0007669"/>
    <property type="project" value="UniProtKB-SubCell"/>
</dbReference>
<feature type="transmembrane region" description="Helical" evidence="17">
    <location>
        <begin position="45"/>
        <end position="65"/>
    </location>
</feature>
<dbReference type="AlphaFoldDB" id="A0A841FLE4"/>
<keyword evidence="8 17" id="KW-0133">Cell shape</keyword>
<dbReference type="EMBL" id="JACHGT010000007">
    <property type="protein sequence ID" value="MBB6035743.1"/>
    <property type="molecule type" value="Genomic_DNA"/>
</dbReference>
<sequence length="277" mass="30413">MEISIWQAVILGILEGLTEFLPVSSTGHLTIAEGLMGIPIDDKGVTAYTAVVQMGAIAAVYVYFWKDLVRMVTAWFRGLFNPARRQDFDYRFTWYVIAGSIPIGIVGFFGEKIITGPFRSLWVVAFSLILWSGVMAFADHAATHQRKERDLTLKDTLWIGFAQCLALIPGISRSGATISVGLLRDLDRTTAANLSFYLSLPAVTAAGFYQLPEALDGGVGAAPIIIGLIVCFVVAYFAIKWLLAYIKKHSIMVFVWYRVGLGLLLITLLVTGVLQPT</sequence>
<comment type="miscellaneous">
    <text evidence="17">Bacitracin is thought to be involved in the inhibition of peptidoglycan synthesis by sequestering undecaprenyl diphosphate, thereby reducing the pool of lipid carrier available.</text>
</comment>
<dbReference type="NCBIfam" id="NF001392">
    <property type="entry name" value="PRK00281.2-1"/>
    <property type="match status" value="1"/>
</dbReference>
<dbReference type="RefSeq" id="WP_308441957.1">
    <property type="nucleotide sequence ID" value="NZ_BONT01000075.1"/>
</dbReference>
<evidence type="ECO:0000256" key="11">
    <source>
        <dbReference type="ARBA" id="ARBA00023136"/>
    </source>
</evidence>
<dbReference type="GO" id="GO:0050380">
    <property type="term" value="F:undecaprenyl-diphosphatase activity"/>
    <property type="evidence" value="ECO:0007669"/>
    <property type="project" value="UniProtKB-UniRule"/>
</dbReference>
<evidence type="ECO:0000256" key="15">
    <source>
        <dbReference type="ARBA" id="ARBA00032932"/>
    </source>
</evidence>
<keyword evidence="11 17" id="KW-0472">Membrane</keyword>
<feature type="transmembrane region" description="Helical" evidence="17">
    <location>
        <begin position="221"/>
        <end position="243"/>
    </location>
</feature>
<evidence type="ECO:0000256" key="10">
    <source>
        <dbReference type="ARBA" id="ARBA00022989"/>
    </source>
</evidence>
<comment type="function">
    <text evidence="17">Catalyzes the dephosphorylation of undecaprenyl diphosphate (UPP). Confers resistance to bacitracin.</text>
</comment>